<reference evidence="2 3" key="1">
    <citation type="submission" date="2019-06" db="EMBL/GenBank/DDBJ databases">
        <title>Complete genome of Shewanella marisflavi ECSMB14101, a mussel settlement-inducing bacterium isolated from East China Sea.</title>
        <authorList>
            <person name="Yang J."/>
            <person name="Liang X."/>
            <person name="Chang R."/>
            <person name="Peng L."/>
        </authorList>
    </citation>
    <scope>NUCLEOTIDE SEQUENCE [LARGE SCALE GENOMIC DNA]</scope>
    <source>
        <strain evidence="2 3">ECSMB14101</strain>
    </source>
</reference>
<dbReference type="EMBL" id="CP041153">
    <property type="protein sequence ID" value="QDF75865.1"/>
    <property type="molecule type" value="Genomic_DNA"/>
</dbReference>
<accession>A0ABX5WQG0</accession>
<gene>
    <name evidence="2" type="ORF">FGA12_12320</name>
</gene>
<name>A0ABX5WQG0_9GAMM</name>
<dbReference type="PANTHER" id="PTHR31332:SF0">
    <property type="entry name" value="7-HYDROXYMETHYL CHLOROPHYLL A REDUCTASE, CHLOROPLASTIC"/>
    <property type="match status" value="1"/>
</dbReference>
<evidence type="ECO:0000313" key="2">
    <source>
        <dbReference type="EMBL" id="QDF75865.1"/>
    </source>
</evidence>
<organism evidence="2 3">
    <name type="scientific">Shewanella marisflavi</name>
    <dbReference type="NCBI Taxonomy" id="260364"/>
    <lineage>
        <taxon>Bacteria</taxon>
        <taxon>Pseudomonadati</taxon>
        <taxon>Pseudomonadota</taxon>
        <taxon>Gammaproteobacteria</taxon>
        <taxon>Alteromonadales</taxon>
        <taxon>Shewanellaceae</taxon>
        <taxon>Shewanella</taxon>
    </lineage>
</organism>
<dbReference type="Proteomes" id="UP000318758">
    <property type="component" value="Chromosome"/>
</dbReference>
<keyword evidence="3" id="KW-1185">Reference proteome</keyword>
<dbReference type="RefSeq" id="WP_033540598.1">
    <property type="nucleotide sequence ID" value="NZ_CP041153.1"/>
</dbReference>
<dbReference type="InterPro" id="IPR045220">
    <property type="entry name" value="FRHB/FDHB/HCAR-like"/>
</dbReference>
<dbReference type="InterPro" id="IPR007525">
    <property type="entry name" value="FrhB_FdhB_C"/>
</dbReference>
<proteinExistence type="predicted"/>
<evidence type="ECO:0000259" key="1">
    <source>
        <dbReference type="PROSITE" id="PS51379"/>
    </source>
</evidence>
<dbReference type="InterPro" id="IPR007516">
    <property type="entry name" value="Co_F420_Hydgase/DH_bsu_N"/>
</dbReference>
<dbReference type="Pfam" id="PF04432">
    <property type="entry name" value="FrhB_FdhB_C"/>
    <property type="match status" value="1"/>
</dbReference>
<evidence type="ECO:0000313" key="3">
    <source>
        <dbReference type="Proteomes" id="UP000318758"/>
    </source>
</evidence>
<dbReference type="InterPro" id="IPR017896">
    <property type="entry name" value="4Fe4S_Fe-S-bd"/>
</dbReference>
<protein>
    <recommendedName>
        <fullName evidence="1">4Fe-4S ferredoxin-type domain-containing protein</fullName>
    </recommendedName>
</protein>
<feature type="domain" description="4Fe-4S ferredoxin-type" evidence="1">
    <location>
        <begin position="4"/>
        <end position="34"/>
    </location>
</feature>
<sequence length="459" mass="51886">MDEFSKVVGEGFCIGCGNCKAVSPMKVDIKLNEMGLYKPKLNSSFNRKENESFIKVCPFSGGSKSEDEYSDELYNENLHYSNLLGRYNKVLVGGVSNKQKRIASSSGGLTTYLVEKLLANGMVDGVINVSPSTRNSDGFFEYTITDSLSGLNNTKKSRYHVVTYSNIIDVIMSFNGRLAFIGVPCFIKSIRLLSEENTILKEKIKYHIALFCGHQKSVAYSEYLASQICGINNIEKIDSIDFRVKDLDANADQYLIEVGLNNGERLSKRAKEIRWTDWGLGLFKPKACDYCDDVAGEVADVIFGDAWIKPYASDPLGTNIVITRNTEIENIFETGLLSGEIKFDEKGEAEVLQAQGGNFRHRKEGLLSRVEHKEKENMWYPKPRKSLYSNFKLNKSRHQLYLKREIITDASHSAFVAAKLAGDISVFYSRMDEHVNDYYKLNRSFKKEVKSFIKKMIGK</sequence>
<dbReference type="PANTHER" id="PTHR31332">
    <property type="entry name" value="7-HYDROXYMETHYL CHLOROPHYLL A REDUCTASE, CHLOROPLASTIC"/>
    <property type="match status" value="1"/>
</dbReference>
<dbReference type="PROSITE" id="PS51379">
    <property type="entry name" value="4FE4S_FER_2"/>
    <property type="match status" value="1"/>
</dbReference>
<dbReference type="Pfam" id="PF04422">
    <property type="entry name" value="FrhB_FdhB_N"/>
    <property type="match status" value="1"/>
</dbReference>